<dbReference type="Proteomes" id="UP001596220">
    <property type="component" value="Unassembled WGS sequence"/>
</dbReference>
<comment type="caution">
    <text evidence="2">The sequence shown here is derived from an EMBL/GenBank/DDBJ whole genome shotgun (WGS) entry which is preliminary data.</text>
</comment>
<gene>
    <name evidence="2" type="ORF">ACFP3R_01530</name>
</gene>
<feature type="compositionally biased region" description="Basic and acidic residues" evidence="1">
    <location>
        <begin position="1"/>
        <end position="10"/>
    </location>
</feature>
<feature type="region of interest" description="Disordered" evidence="1">
    <location>
        <begin position="1"/>
        <end position="20"/>
    </location>
</feature>
<proteinExistence type="predicted"/>
<dbReference type="SUPFAM" id="SSF52402">
    <property type="entry name" value="Adenine nucleotide alpha hydrolases-like"/>
    <property type="match status" value="1"/>
</dbReference>
<sequence>MSLTSDERTPHGPVLPGAGDHLAATATAPARVVLGMSCELDDLDAALWASAYAKRRGHGLAVLRPDDAAHEPADLLPTGSREHVRASTTRALVAESRTADVVVVNSRTAADRALALVVAASAWCPVVVVPPGAGLRDDLPVLVGANGDGLSEATLLAGFALARVLNTGVRAVCCTREALDAGPLPTPTARAAADLVDRCAQRYPDVPVDTRVARSQPVTGLTRHAGSASLLVVGCTPTTEASTSRRLLDRCAGPVALVGPRAAVRATTPAEVGR</sequence>
<evidence type="ECO:0000313" key="3">
    <source>
        <dbReference type="Proteomes" id="UP001596220"/>
    </source>
</evidence>
<dbReference type="RefSeq" id="WP_380631975.1">
    <property type="nucleotide sequence ID" value="NZ_JBHSQO010000001.1"/>
</dbReference>
<evidence type="ECO:0008006" key="4">
    <source>
        <dbReference type="Google" id="ProtNLM"/>
    </source>
</evidence>
<protein>
    <recommendedName>
        <fullName evidence="4">Universal stress protein family protein</fullName>
    </recommendedName>
</protein>
<name>A0ABW1NXY6_9PSEU</name>
<evidence type="ECO:0000256" key="1">
    <source>
        <dbReference type="SAM" id="MobiDB-lite"/>
    </source>
</evidence>
<reference evidence="3" key="1">
    <citation type="journal article" date="2019" name="Int. J. Syst. Evol. Microbiol.">
        <title>The Global Catalogue of Microorganisms (GCM) 10K type strain sequencing project: providing services to taxonomists for standard genome sequencing and annotation.</title>
        <authorList>
            <consortium name="The Broad Institute Genomics Platform"/>
            <consortium name="The Broad Institute Genome Sequencing Center for Infectious Disease"/>
            <person name="Wu L."/>
            <person name="Ma J."/>
        </authorList>
    </citation>
    <scope>NUCLEOTIDE SEQUENCE [LARGE SCALE GENOMIC DNA]</scope>
    <source>
        <strain evidence="3">CGMCC 4.7246</strain>
    </source>
</reference>
<evidence type="ECO:0000313" key="2">
    <source>
        <dbReference type="EMBL" id="MFC6087945.1"/>
    </source>
</evidence>
<dbReference type="EMBL" id="JBHSQO010000001">
    <property type="protein sequence ID" value="MFC6087945.1"/>
    <property type="molecule type" value="Genomic_DNA"/>
</dbReference>
<dbReference type="Gene3D" id="3.40.50.12370">
    <property type="match status" value="1"/>
</dbReference>
<keyword evidence="3" id="KW-1185">Reference proteome</keyword>
<organism evidence="2 3">
    <name type="scientific">Saccharothrix lopnurensis</name>
    <dbReference type="NCBI Taxonomy" id="1670621"/>
    <lineage>
        <taxon>Bacteria</taxon>
        <taxon>Bacillati</taxon>
        <taxon>Actinomycetota</taxon>
        <taxon>Actinomycetes</taxon>
        <taxon>Pseudonocardiales</taxon>
        <taxon>Pseudonocardiaceae</taxon>
        <taxon>Saccharothrix</taxon>
    </lineage>
</organism>
<accession>A0ABW1NXY6</accession>